<keyword evidence="1" id="KW-1133">Transmembrane helix</keyword>
<dbReference type="EMBL" id="BK015653">
    <property type="protein sequence ID" value="DAE18303.1"/>
    <property type="molecule type" value="Genomic_DNA"/>
</dbReference>
<name>A0A8S5QGC7_9CAUD</name>
<protein>
    <submittedName>
        <fullName evidence="2">Uncharacterized protein</fullName>
    </submittedName>
</protein>
<feature type="transmembrane region" description="Helical" evidence="1">
    <location>
        <begin position="21"/>
        <end position="39"/>
    </location>
</feature>
<reference evidence="2" key="1">
    <citation type="journal article" date="2021" name="Proc. Natl. Acad. Sci. U.S.A.">
        <title>A Catalog of Tens of Thousands of Viruses from Human Metagenomes Reveals Hidden Associations with Chronic Diseases.</title>
        <authorList>
            <person name="Tisza M.J."/>
            <person name="Buck C.B."/>
        </authorList>
    </citation>
    <scope>NUCLEOTIDE SEQUENCE</scope>
    <source>
        <strain evidence="2">CteHV32</strain>
    </source>
</reference>
<proteinExistence type="predicted"/>
<evidence type="ECO:0000256" key="1">
    <source>
        <dbReference type="SAM" id="Phobius"/>
    </source>
</evidence>
<accession>A0A8S5QGC7</accession>
<keyword evidence="1" id="KW-0812">Transmembrane</keyword>
<evidence type="ECO:0000313" key="2">
    <source>
        <dbReference type="EMBL" id="DAE18303.1"/>
    </source>
</evidence>
<sequence length="55" mass="6546">MIYSFCLRKHSNGLICNKYFIFSYYVLYCHVLSCNIPLYPAKLIRLNLYANSRCT</sequence>
<keyword evidence="1" id="KW-0472">Membrane</keyword>
<organism evidence="2">
    <name type="scientific">Siphoviridae sp. cteHV32</name>
    <dbReference type="NCBI Taxonomy" id="2825588"/>
    <lineage>
        <taxon>Viruses</taxon>
        <taxon>Duplodnaviria</taxon>
        <taxon>Heunggongvirae</taxon>
        <taxon>Uroviricota</taxon>
        <taxon>Caudoviricetes</taxon>
    </lineage>
</organism>